<dbReference type="Pfam" id="PF03737">
    <property type="entry name" value="RraA-like"/>
    <property type="match status" value="1"/>
</dbReference>
<dbReference type="KEGG" id="hrr:HZS55_22290"/>
<dbReference type="GeneID" id="56080655"/>
<accession>A0A7D5PD69</accession>
<evidence type="ECO:0000313" key="2">
    <source>
        <dbReference type="EMBL" id="QLH79859.1"/>
    </source>
</evidence>
<dbReference type="InterPro" id="IPR036704">
    <property type="entry name" value="RraA/RraA-like_sf"/>
</dbReference>
<dbReference type="Proteomes" id="UP000509667">
    <property type="component" value="Chromosome"/>
</dbReference>
<dbReference type="AlphaFoldDB" id="A0A7D5PD69"/>
<name>A0A7D5PD69_9EURY</name>
<dbReference type="RefSeq" id="WP_179909720.1">
    <property type="nucleotide sequence ID" value="NZ_CP058910.1"/>
</dbReference>
<dbReference type="PANTHER" id="PTHR33254:SF4">
    <property type="entry name" value="4-HYDROXY-4-METHYL-2-OXOGLUTARATE ALDOLASE 3-RELATED"/>
    <property type="match status" value="1"/>
</dbReference>
<sequence>MTLTPEKRDRLENLHSALINDITDEMGIDDNVIPGTRIRPVWSKEPTVGTAHTAQRVDIGYAEGEWDPEDDGDDEDEDATEDDRDAEDIDFFQYLEATEEGDFVVMAAPKDTEVGLWGELLSTIVQENGATGALIDGPTRDSTMIEQHEFPVWSDGHSAIESFGRVSFREWDVPVEVHDVTIAPGDVIFADYQSIAVIDPDIVDEVLERGEEELEQENAVRSDIRDGDSVYEVWDRYGTL</sequence>
<keyword evidence="3" id="KW-1185">Reference proteome</keyword>
<gene>
    <name evidence="2" type="ORF">HZS55_22290</name>
</gene>
<dbReference type="Gene3D" id="3.50.30.40">
    <property type="entry name" value="Ribonuclease E inhibitor RraA/RraA-like"/>
    <property type="match status" value="1"/>
</dbReference>
<dbReference type="OrthoDB" id="15246at2157"/>
<dbReference type="SUPFAM" id="SSF89562">
    <property type="entry name" value="RraA-like"/>
    <property type="match status" value="1"/>
</dbReference>
<organism evidence="2 3">
    <name type="scientific">Halosimplex rubrum</name>
    <dbReference type="NCBI Taxonomy" id="869889"/>
    <lineage>
        <taxon>Archaea</taxon>
        <taxon>Methanobacteriati</taxon>
        <taxon>Methanobacteriota</taxon>
        <taxon>Stenosarchaea group</taxon>
        <taxon>Halobacteria</taxon>
        <taxon>Halobacteriales</taxon>
        <taxon>Haloarculaceae</taxon>
        <taxon>Halosimplex</taxon>
    </lineage>
</organism>
<dbReference type="EMBL" id="CP058910">
    <property type="protein sequence ID" value="QLH79859.1"/>
    <property type="molecule type" value="Genomic_DNA"/>
</dbReference>
<dbReference type="InterPro" id="IPR005493">
    <property type="entry name" value="RraA/RraA-like"/>
</dbReference>
<dbReference type="PANTHER" id="PTHR33254">
    <property type="entry name" value="4-HYDROXY-4-METHYL-2-OXOGLUTARATE ALDOLASE 3-RELATED"/>
    <property type="match status" value="1"/>
</dbReference>
<proteinExistence type="predicted"/>
<protein>
    <submittedName>
        <fullName evidence="2">RraA family protein</fullName>
    </submittedName>
</protein>
<feature type="compositionally biased region" description="Acidic residues" evidence="1">
    <location>
        <begin position="64"/>
        <end position="86"/>
    </location>
</feature>
<feature type="region of interest" description="Disordered" evidence="1">
    <location>
        <begin position="49"/>
        <end position="86"/>
    </location>
</feature>
<dbReference type="CDD" id="cd16841">
    <property type="entry name" value="RraA_family"/>
    <property type="match status" value="1"/>
</dbReference>
<reference evidence="2 3" key="1">
    <citation type="submission" date="2020-07" db="EMBL/GenBank/DDBJ databases">
        <title>Halosimplex pelagicum sp. nov. and Halosimplex rubrum sp. nov., isolated from salted brown alga Laminaria, and emended description of the genus Halosimplex.</title>
        <authorList>
            <person name="Cui H."/>
        </authorList>
    </citation>
    <scope>NUCLEOTIDE SEQUENCE [LARGE SCALE GENOMIC DNA]</scope>
    <source>
        <strain evidence="2 3">R27</strain>
    </source>
</reference>
<evidence type="ECO:0000256" key="1">
    <source>
        <dbReference type="SAM" id="MobiDB-lite"/>
    </source>
</evidence>
<evidence type="ECO:0000313" key="3">
    <source>
        <dbReference type="Proteomes" id="UP000509667"/>
    </source>
</evidence>